<proteinExistence type="predicted"/>
<organism evidence="1 2">
    <name type="scientific">Anabas testudineus</name>
    <name type="common">Climbing perch</name>
    <name type="synonym">Anthias testudineus</name>
    <dbReference type="NCBI Taxonomy" id="64144"/>
    <lineage>
        <taxon>Eukaryota</taxon>
        <taxon>Metazoa</taxon>
        <taxon>Chordata</taxon>
        <taxon>Craniata</taxon>
        <taxon>Vertebrata</taxon>
        <taxon>Euteleostomi</taxon>
        <taxon>Actinopterygii</taxon>
        <taxon>Neopterygii</taxon>
        <taxon>Teleostei</taxon>
        <taxon>Neoteleostei</taxon>
        <taxon>Acanthomorphata</taxon>
        <taxon>Anabantaria</taxon>
        <taxon>Anabantiformes</taxon>
        <taxon>Anabantoidei</taxon>
        <taxon>Anabantidae</taxon>
        <taxon>Anabas</taxon>
    </lineage>
</organism>
<keyword evidence="2" id="KW-1185">Reference proteome</keyword>
<evidence type="ECO:0000313" key="2">
    <source>
        <dbReference type="Proteomes" id="UP000265040"/>
    </source>
</evidence>
<evidence type="ECO:0000313" key="1">
    <source>
        <dbReference type="Ensembl" id="ENSATEP00000060951.1"/>
    </source>
</evidence>
<reference evidence="1" key="2">
    <citation type="submission" date="2025-08" db="UniProtKB">
        <authorList>
            <consortium name="Ensembl"/>
        </authorList>
    </citation>
    <scope>IDENTIFICATION</scope>
</reference>
<dbReference type="Proteomes" id="UP000265040">
    <property type="component" value="Chromosome 16"/>
</dbReference>
<dbReference type="Ensembl" id="ENSATET00000066464.1">
    <property type="protein sequence ID" value="ENSATEP00000060951.1"/>
    <property type="gene ID" value="ENSATEG00000025342.1"/>
</dbReference>
<reference evidence="1" key="3">
    <citation type="submission" date="2025-09" db="UniProtKB">
        <authorList>
            <consortium name="Ensembl"/>
        </authorList>
    </citation>
    <scope>IDENTIFICATION</scope>
</reference>
<dbReference type="AlphaFoldDB" id="A0A7N6FH15"/>
<sequence length="87" mass="9989">GDSIIFALRVSQNKSKKYSIKKDTQIDLMVKLSLSLSLFQFLSLSVWLSVSHTHRHTQYRLNTLRYINPSPNFHSPPIWSTAVSLSL</sequence>
<dbReference type="InParanoid" id="A0A7N6FH15"/>
<name>A0A7N6FH15_ANATE</name>
<reference evidence="1" key="1">
    <citation type="submission" date="2021-04" db="EMBL/GenBank/DDBJ databases">
        <authorList>
            <consortium name="Wellcome Sanger Institute Data Sharing"/>
        </authorList>
    </citation>
    <scope>NUCLEOTIDE SEQUENCE [LARGE SCALE GENOMIC DNA]</scope>
</reference>
<protein>
    <submittedName>
        <fullName evidence="1">Uncharacterized protein</fullName>
    </submittedName>
</protein>
<accession>A0A7N6FH15</accession>